<dbReference type="Proteomes" id="UP000332933">
    <property type="component" value="Unassembled WGS sequence"/>
</dbReference>
<keyword evidence="4" id="KW-1185">Reference proteome</keyword>
<feature type="compositionally biased region" description="Low complexity" evidence="1">
    <location>
        <begin position="199"/>
        <end position="212"/>
    </location>
</feature>
<evidence type="ECO:0000256" key="1">
    <source>
        <dbReference type="SAM" id="MobiDB-lite"/>
    </source>
</evidence>
<proteinExistence type="predicted"/>
<accession>A0A485K9P0</accession>
<sequence length="238" mass="26284">MCSSCTPTSTVEVFGKSSPHEQVAIRSYKFLSVDAWSGDDDASRATPFVGLFNNVGFDTWPIFMRAGDDIASLIYPWDNHTTHGTVPRGVKVLTFTEPHFTGDCMAWTNDTNLTKTWVNNNIRSLRVRAVDDVIKCNKATTPSTTPPLVPTTRRPVSTVATPMSGHDDSNDTTDIQQSTTIPPVRLWDQQRFVTSGVNTTTPTSAPHRTTSTVREPFVPPTLDPDDKMPYDIDAPTPR</sequence>
<dbReference type="InterPro" id="IPR011024">
    <property type="entry name" value="G_crystallin-like"/>
</dbReference>
<feature type="region of interest" description="Disordered" evidence="1">
    <location>
        <begin position="196"/>
        <end position="238"/>
    </location>
</feature>
<dbReference type="AlphaFoldDB" id="A0A485K9P0"/>
<dbReference type="Gene3D" id="2.60.20.10">
    <property type="entry name" value="Crystallins"/>
    <property type="match status" value="1"/>
</dbReference>
<reference evidence="2" key="2">
    <citation type="submission" date="2019-06" db="EMBL/GenBank/DDBJ databases">
        <title>Genomics analysis of Aphanomyces spp. identifies a new class of oomycete effector associated with host adaptation.</title>
        <authorList>
            <person name="Gaulin E."/>
        </authorList>
    </citation>
    <scope>NUCLEOTIDE SEQUENCE</scope>
    <source>
        <strain evidence="2">CBS 578.67</strain>
    </source>
</reference>
<name>A0A485K9P0_9STRA</name>
<evidence type="ECO:0000313" key="4">
    <source>
        <dbReference type="Proteomes" id="UP000332933"/>
    </source>
</evidence>
<evidence type="ECO:0000313" key="3">
    <source>
        <dbReference type="EMBL" id="VFT79050.1"/>
    </source>
</evidence>
<organism evidence="3 4">
    <name type="scientific">Aphanomyces stellatus</name>
    <dbReference type="NCBI Taxonomy" id="120398"/>
    <lineage>
        <taxon>Eukaryota</taxon>
        <taxon>Sar</taxon>
        <taxon>Stramenopiles</taxon>
        <taxon>Oomycota</taxon>
        <taxon>Saprolegniomycetes</taxon>
        <taxon>Saprolegniales</taxon>
        <taxon>Verrucalvaceae</taxon>
        <taxon>Aphanomyces</taxon>
    </lineage>
</organism>
<dbReference type="EMBL" id="CAADRA010000170">
    <property type="protein sequence ID" value="VFT79050.1"/>
    <property type="molecule type" value="Genomic_DNA"/>
</dbReference>
<protein>
    <submittedName>
        <fullName evidence="3">Aste57867_1842 protein</fullName>
    </submittedName>
</protein>
<dbReference type="SUPFAM" id="SSF49695">
    <property type="entry name" value="gamma-Crystallin-like"/>
    <property type="match status" value="1"/>
</dbReference>
<dbReference type="EMBL" id="VJMH01000170">
    <property type="protein sequence ID" value="KAF0718204.1"/>
    <property type="molecule type" value="Genomic_DNA"/>
</dbReference>
<evidence type="ECO:0000313" key="2">
    <source>
        <dbReference type="EMBL" id="KAF0718204.1"/>
    </source>
</evidence>
<reference evidence="3 4" key="1">
    <citation type="submission" date="2019-03" db="EMBL/GenBank/DDBJ databases">
        <authorList>
            <person name="Gaulin E."/>
            <person name="Dumas B."/>
        </authorList>
    </citation>
    <scope>NUCLEOTIDE SEQUENCE [LARGE SCALE GENOMIC DNA]</scope>
    <source>
        <strain evidence="3">CBS 568.67</strain>
    </source>
</reference>
<gene>
    <name evidence="3" type="primary">Aste57867_1842</name>
    <name evidence="2" type="ORF">As57867_001840</name>
    <name evidence="3" type="ORF">ASTE57867_1842</name>
</gene>